<dbReference type="EMBL" id="JXTI01000080">
    <property type="protein sequence ID" value="KWX13176.1"/>
    <property type="molecule type" value="Genomic_DNA"/>
</dbReference>
<sequence>MLGQGGMSQALYWSIYDQSEAETSIDQLIATDSLEKLLEVKTLTFELRSQSDILIEYFSKPATLKKLLRIVFNVKESNEITERAIEVFSCAENLKDIMPNLVASHELLQLPFEALTRNISKLTTGATDPLLPGDLCKQFIYNGFNKLIHAILFSPKRVLPLVEFLKSNIGYMRAWIAHTVNSCVTNSLKEFLIDTMETCPEACKSIAELAMSSGAIYALVAFLTSSDKSVIPFECVTSASSILSQILYKRVPYLYEVIIDRVPVIAEYVLSSHLHGPSLLRLPQANDVMICALSSIVTTLALKYHELSQTILDAKIPEEVHKKRMAEALGYIEEVHVPKQASCSKAKADSKKGTASGATGTNSVPSSLVTEPKLTPLGVKEIDELEAIFAPPFFRVIQLFNLLPERLNYMMNMAPSGTLGIGCFDMIKMIGRLLAITADIRDQLYFKRTGINPVQEWIAGEANANASNNLFDFSRYACLSNFAHAGAGGIFDTPFVDTIQIGSDGSVVPFVITTSNIILKLINLKIPAFIITLFKRFPEHSNLHFVISRVLLPLVEFVNYNPKISMHIFKETTLLKDMHEVSSDYTVFKRRDSKLSYYITFARAFLRMSVKLSDEAAMEEKRKYVSNNASATLTTISCPQTVPALATLLTEGYTDLDTEMCNFLINNEAFKEFSKLHLEPEESIPKTFGDARLSSDYAEATRQASTAAGGAYDTTFSWTSGADNNSDFLYSNFGNFATSDKENTGFSLSGLSAAVTDVEGDDIYAQFGNMWSN</sequence>
<proteinExistence type="inferred from homology"/>
<protein>
    <submittedName>
        <fullName evidence="4">Phosphorylase B kinase gamma catalytic chain</fullName>
    </submittedName>
</protein>
<dbReference type="GO" id="GO:0019888">
    <property type="term" value="F:protein phosphatase regulator activity"/>
    <property type="evidence" value="ECO:0007669"/>
    <property type="project" value="TreeGrafter"/>
</dbReference>
<keyword evidence="4" id="KW-0418">Kinase</keyword>
<evidence type="ECO:0000256" key="1">
    <source>
        <dbReference type="ARBA" id="ARBA00006180"/>
    </source>
</evidence>
<evidence type="ECO:0000313" key="5">
    <source>
        <dbReference type="Proteomes" id="UP000070089"/>
    </source>
</evidence>
<dbReference type="PANTHER" id="PTHR12634:SF8">
    <property type="entry name" value="FIERY MOUNTAIN, ISOFORM D"/>
    <property type="match status" value="1"/>
</dbReference>
<dbReference type="Proteomes" id="UP000070089">
    <property type="component" value="Unassembled WGS sequence"/>
</dbReference>
<dbReference type="AlphaFoldDB" id="A0A132NT11"/>
<dbReference type="PANTHER" id="PTHR12634">
    <property type="entry name" value="SIT4 YEAST -ASSOCIATING PROTEIN-RELATED"/>
    <property type="match status" value="1"/>
</dbReference>
<feature type="region of interest" description="Disordered" evidence="3">
    <location>
        <begin position="346"/>
        <end position="366"/>
    </location>
</feature>
<keyword evidence="4" id="KW-0808">Transferase</keyword>
<comment type="similarity">
    <text evidence="1">Belongs to the SAPS family.</text>
</comment>
<comment type="caution">
    <text evidence="4">The sequence shown here is derived from an EMBL/GenBank/DDBJ whole genome shotgun (WGS) entry which is preliminary data.</text>
</comment>
<reference evidence="4 5" key="1">
    <citation type="journal article" date="2015" name="Mol. Biochem. Parasitol.">
        <title>Identification of polymorphic genes for use in assemblage B genotyping assays through comparative genomics of multiple assemblage B Giardia duodenalis isolates.</title>
        <authorList>
            <person name="Wielinga C."/>
            <person name="Thompson R.C."/>
            <person name="Monis P."/>
            <person name="Ryan U."/>
        </authorList>
    </citation>
    <scope>NUCLEOTIDE SEQUENCE [LARGE SCALE GENOMIC DNA]</scope>
    <source>
        <strain evidence="4 5">BAH15c1</strain>
    </source>
</reference>
<dbReference type="GO" id="GO:0016301">
    <property type="term" value="F:kinase activity"/>
    <property type="evidence" value="ECO:0007669"/>
    <property type="project" value="UniProtKB-KW"/>
</dbReference>
<feature type="compositionally biased region" description="Polar residues" evidence="3">
    <location>
        <begin position="356"/>
        <end position="366"/>
    </location>
</feature>
<accession>A0A132NT11</accession>
<dbReference type="InterPro" id="IPR007587">
    <property type="entry name" value="SAPS"/>
</dbReference>
<dbReference type="GO" id="GO:0019903">
    <property type="term" value="F:protein phosphatase binding"/>
    <property type="evidence" value="ECO:0007669"/>
    <property type="project" value="InterPro"/>
</dbReference>
<organism evidence="4 5">
    <name type="scientific">Giardia duodenalis assemblage B</name>
    <dbReference type="NCBI Taxonomy" id="1394984"/>
    <lineage>
        <taxon>Eukaryota</taxon>
        <taxon>Metamonada</taxon>
        <taxon>Diplomonadida</taxon>
        <taxon>Hexamitidae</taxon>
        <taxon>Giardiinae</taxon>
        <taxon>Giardia</taxon>
    </lineage>
</organism>
<dbReference type="OrthoDB" id="10250172at2759"/>
<evidence type="ECO:0000256" key="3">
    <source>
        <dbReference type="SAM" id="MobiDB-lite"/>
    </source>
</evidence>
<name>A0A132NT11_GIAIN</name>
<keyword evidence="2" id="KW-0131">Cell cycle</keyword>
<dbReference type="VEuPathDB" id="GiardiaDB:QR46_2845"/>
<gene>
    <name evidence="4" type="ORF">QR46_2845</name>
</gene>
<evidence type="ECO:0000256" key="2">
    <source>
        <dbReference type="ARBA" id="ARBA00023306"/>
    </source>
</evidence>
<evidence type="ECO:0000313" key="4">
    <source>
        <dbReference type="EMBL" id="KWX13176.1"/>
    </source>
</evidence>